<organism evidence="3 4">
    <name type="scientific">Streptomyces thinghirensis</name>
    <dbReference type="NCBI Taxonomy" id="551547"/>
    <lineage>
        <taxon>Bacteria</taxon>
        <taxon>Bacillati</taxon>
        <taxon>Actinomycetota</taxon>
        <taxon>Actinomycetes</taxon>
        <taxon>Kitasatosporales</taxon>
        <taxon>Streptomycetaceae</taxon>
        <taxon>Streptomyces</taxon>
    </lineage>
</organism>
<protein>
    <recommendedName>
        <fullName evidence="5">Integral membrane protein</fullName>
    </recommendedName>
</protein>
<gene>
    <name evidence="3" type="ORF">GCM10023323_65560</name>
</gene>
<dbReference type="EMBL" id="BAABJR010000022">
    <property type="protein sequence ID" value="GAA5215651.1"/>
    <property type="molecule type" value="Genomic_DNA"/>
</dbReference>
<accession>A0ABP9TBP6</accession>
<evidence type="ECO:0000256" key="2">
    <source>
        <dbReference type="SAM" id="Phobius"/>
    </source>
</evidence>
<comment type="caution">
    <text evidence="3">The sequence shown here is derived from an EMBL/GenBank/DDBJ whole genome shotgun (WGS) entry which is preliminary data.</text>
</comment>
<sequence>MIEWVPLGSGARPVPRPVAAPLVWAGAFGGALALVALLNGTVGSGRPGLALAVLSLLAALLGLCARFTAAPGTAVLCWLSLNGFAIPPAGTLTWAGRRDAVWLGCLLVAALVGTALARLVHARAAYRRLTTATGPDAPEPGAGPGAGPGDF</sequence>
<feature type="region of interest" description="Disordered" evidence="1">
    <location>
        <begin position="131"/>
        <end position="151"/>
    </location>
</feature>
<feature type="transmembrane region" description="Helical" evidence="2">
    <location>
        <begin position="22"/>
        <end position="42"/>
    </location>
</feature>
<dbReference type="Proteomes" id="UP001499878">
    <property type="component" value="Unassembled WGS sequence"/>
</dbReference>
<keyword evidence="4" id="KW-1185">Reference proteome</keyword>
<keyword evidence="2" id="KW-0812">Transmembrane</keyword>
<feature type="transmembrane region" description="Helical" evidence="2">
    <location>
        <begin position="49"/>
        <end position="81"/>
    </location>
</feature>
<feature type="transmembrane region" description="Helical" evidence="2">
    <location>
        <begin position="101"/>
        <end position="120"/>
    </location>
</feature>
<keyword evidence="2" id="KW-0472">Membrane</keyword>
<keyword evidence="2" id="KW-1133">Transmembrane helix</keyword>
<evidence type="ECO:0000313" key="4">
    <source>
        <dbReference type="Proteomes" id="UP001499878"/>
    </source>
</evidence>
<dbReference type="RefSeq" id="WP_345636755.1">
    <property type="nucleotide sequence ID" value="NZ_BAABJR010000022.1"/>
</dbReference>
<evidence type="ECO:0008006" key="5">
    <source>
        <dbReference type="Google" id="ProtNLM"/>
    </source>
</evidence>
<proteinExistence type="predicted"/>
<name>A0ABP9TBP6_9ACTN</name>
<reference evidence="4" key="1">
    <citation type="journal article" date="2019" name="Int. J. Syst. Evol. Microbiol.">
        <title>The Global Catalogue of Microorganisms (GCM) 10K type strain sequencing project: providing services to taxonomists for standard genome sequencing and annotation.</title>
        <authorList>
            <consortium name="The Broad Institute Genomics Platform"/>
            <consortium name="The Broad Institute Genome Sequencing Center for Infectious Disease"/>
            <person name="Wu L."/>
            <person name="Ma J."/>
        </authorList>
    </citation>
    <scope>NUCLEOTIDE SEQUENCE [LARGE SCALE GENOMIC DNA]</scope>
    <source>
        <strain evidence="4">JCM 18306</strain>
    </source>
</reference>
<evidence type="ECO:0000256" key="1">
    <source>
        <dbReference type="SAM" id="MobiDB-lite"/>
    </source>
</evidence>
<feature type="compositionally biased region" description="Low complexity" evidence="1">
    <location>
        <begin position="131"/>
        <end position="140"/>
    </location>
</feature>
<feature type="compositionally biased region" description="Gly residues" evidence="1">
    <location>
        <begin position="142"/>
        <end position="151"/>
    </location>
</feature>
<evidence type="ECO:0000313" key="3">
    <source>
        <dbReference type="EMBL" id="GAA5215651.1"/>
    </source>
</evidence>